<dbReference type="AlphaFoldDB" id="A0AAV4IJ42"/>
<reference evidence="2 3" key="1">
    <citation type="journal article" date="2021" name="Elife">
        <title>Chloroplast acquisition without the gene transfer in kleptoplastic sea slugs, Plakobranchus ocellatus.</title>
        <authorList>
            <person name="Maeda T."/>
            <person name="Takahashi S."/>
            <person name="Yoshida T."/>
            <person name="Shimamura S."/>
            <person name="Takaki Y."/>
            <person name="Nagai Y."/>
            <person name="Toyoda A."/>
            <person name="Suzuki Y."/>
            <person name="Arimoto A."/>
            <person name="Ishii H."/>
            <person name="Satoh N."/>
            <person name="Nishiyama T."/>
            <person name="Hasebe M."/>
            <person name="Maruyama T."/>
            <person name="Minagawa J."/>
            <person name="Obokata J."/>
            <person name="Shigenobu S."/>
        </authorList>
    </citation>
    <scope>NUCLEOTIDE SEQUENCE [LARGE SCALE GENOMIC DNA]</scope>
</reference>
<gene>
    <name evidence="2" type="ORF">ElyMa_003040100</name>
</gene>
<evidence type="ECO:0000313" key="3">
    <source>
        <dbReference type="Proteomes" id="UP000762676"/>
    </source>
</evidence>
<keyword evidence="3" id="KW-1185">Reference proteome</keyword>
<keyword evidence="1" id="KW-0812">Transmembrane</keyword>
<name>A0AAV4IJ42_9GAST</name>
<dbReference type="Proteomes" id="UP000762676">
    <property type="component" value="Unassembled WGS sequence"/>
</dbReference>
<organism evidence="2 3">
    <name type="scientific">Elysia marginata</name>
    <dbReference type="NCBI Taxonomy" id="1093978"/>
    <lineage>
        <taxon>Eukaryota</taxon>
        <taxon>Metazoa</taxon>
        <taxon>Spiralia</taxon>
        <taxon>Lophotrochozoa</taxon>
        <taxon>Mollusca</taxon>
        <taxon>Gastropoda</taxon>
        <taxon>Heterobranchia</taxon>
        <taxon>Euthyneura</taxon>
        <taxon>Panpulmonata</taxon>
        <taxon>Sacoglossa</taxon>
        <taxon>Placobranchoidea</taxon>
        <taxon>Plakobranchidae</taxon>
        <taxon>Elysia</taxon>
    </lineage>
</organism>
<dbReference type="EMBL" id="BMAT01006290">
    <property type="protein sequence ID" value="GFS09560.1"/>
    <property type="molecule type" value="Genomic_DNA"/>
</dbReference>
<feature type="transmembrane region" description="Helical" evidence="1">
    <location>
        <begin position="116"/>
        <end position="133"/>
    </location>
</feature>
<proteinExistence type="predicted"/>
<sequence>MTSTASPSKTRSAGVWTADFPQVCLRHSITTILLFTAVVVLVQATPHFFPDNEVDVELVDAPDKRPARLSYFRAPSSRYRGRYGSYDSARPSYRAGYGQNVWWRKKAVNRRQEKDISINTFITITIIIIITIIN</sequence>
<protein>
    <submittedName>
        <fullName evidence="2">Uncharacterized protein</fullName>
    </submittedName>
</protein>
<accession>A0AAV4IJ42</accession>
<keyword evidence="1" id="KW-1133">Transmembrane helix</keyword>
<evidence type="ECO:0000256" key="1">
    <source>
        <dbReference type="SAM" id="Phobius"/>
    </source>
</evidence>
<keyword evidence="1" id="KW-0472">Membrane</keyword>
<comment type="caution">
    <text evidence="2">The sequence shown here is derived from an EMBL/GenBank/DDBJ whole genome shotgun (WGS) entry which is preliminary data.</text>
</comment>
<evidence type="ECO:0000313" key="2">
    <source>
        <dbReference type="EMBL" id="GFS09560.1"/>
    </source>
</evidence>